<name>A0A173MG68_9BACT</name>
<accession>A0A173MG68</accession>
<sequence>MSFDIEHLYKLLPAVYRIRDLEGIAPSLPAEDQHGPLKDLLSVLAEQLGVLEENLAQLYDDQFIETCAEWVVPYIGELVGTRGLAAFPGATFSQRAEVANTIMYRRRKGTAAILQQLAHDITGWDALVVEYFQLLATTQYMNHLRPQNQAVTSVRNWEPLQYIATPFDKTPRTADVRSIARNRGKYNIPNIGIYLWRLQRFTASHAPAYRLDDQRFYFHPLGLDIPLYNTTLQPVAGKTPGIAVTVNMPINRRVAAAYLDMYYGEDKSILVFQDDVPVLPGYNSSPATPVSDLVSICNLSDVTDQFGNVIGWGNMPATKIAIDPQLGRIAFPAPVPANVNIYTHHYYGFSREMGGGEYGRTHTFNLDLEKVAILKVPGDMPAITDALQALALTGGVIELTDNEYYTDTTAITIAAQKNIEIRAADNRRPVWALSGYIDITGGADTQLSVNGIVISGGGLRVPANGTSGAPNLLGALQLQHCTLVPGHTPAIKNVPAQAALPRVVVAAAATAVTIGNCICGPVLVTEDAAVQITNSIIDAGSTSAVAYSAPDGNKPGAPLSAENVTFVGKVSAMILEMASNTIFYAKLADADSWTAPLYAERLQQGCVRFSYVPPGSRIPRPFNCVPAATDDPVVVRPAFTSLIYGDAGYAQLSNSCTERIRKGADDGAEMGAFHHLYQPQREANLRLRLNEYLRFGLEAGIYYAS</sequence>
<dbReference type="Proteomes" id="UP000186917">
    <property type="component" value="Unassembled WGS sequence"/>
</dbReference>
<dbReference type="RefSeq" id="WP_076380863.1">
    <property type="nucleotide sequence ID" value="NZ_AP017422.1"/>
</dbReference>
<keyword evidence="2" id="KW-1185">Reference proteome</keyword>
<evidence type="ECO:0000313" key="2">
    <source>
        <dbReference type="Proteomes" id="UP000186917"/>
    </source>
</evidence>
<dbReference type="EMBL" id="FTOR01000007">
    <property type="protein sequence ID" value="SIT27508.1"/>
    <property type="molecule type" value="Genomic_DNA"/>
</dbReference>
<proteinExistence type="predicted"/>
<dbReference type="OrthoDB" id="626916at2"/>
<organism evidence="1 2">
    <name type="scientific">Filimonas lacunae</name>
    <dbReference type="NCBI Taxonomy" id="477680"/>
    <lineage>
        <taxon>Bacteria</taxon>
        <taxon>Pseudomonadati</taxon>
        <taxon>Bacteroidota</taxon>
        <taxon>Chitinophagia</taxon>
        <taxon>Chitinophagales</taxon>
        <taxon>Chitinophagaceae</taxon>
        <taxon>Filimonas</taxon>
    </lineage>
</organism>
<protein>
    <recommendedName>
        <fullName evidence="3">Phage tail protein (Tail_P2_I)</fullName>
    </recommendedName>
</protein>
<dbReference type="STRING" id="477680.SAMN05421788_107254"/>
<evidence type="ECO:0008006" key="3">
    <source>
        <dbReference type="Google" id="ProtNLM"/>
    </source>
</evidence>
<evidence type="ECO:0000313" key="1">
    <source>
        <dbReference type="EMBL" id="SIT27508.1"/>
    </source>
</evidence>
<dbReference type="KEGG" id="fln:FLA_2612"/>
<reference evidence="2" key="1">
    <citation type="submission" date="2017-01" db="EMBL/GenBank/DDBJ databases">
        <authorList>
            <person name="Varghese N."/>
            <person name="Submissions S."/>
        </authorList>
    </citation>
    <scope>NUCLEOTIDE SEQUENCE [LARGE SCALE GENOMIC DNA]</scope>
    <source>
        <strain evidence="2">DSM 21054</strain>
    </source>
</reference>
<dbReference type="AlphaFoldDB" id="A0A173MG68"/>
<gene>
    <name evidence="1" type="ORF">SAMN05421788_107254</name>
</gene>